<keyword evidence="6" id="KW-0677">Repeat</keyword>
<keyword evidence="12" id="KW-1185">Reference proteome</keyword>
<evidence type="ECO:0000313" key="12">
    <source>
        <dbReference type="Proteomes" id="UP000008312"/>
    </source>
</evidence>
<comment type="subcellular location">
    <subcellularLocation>
        <location evidence="2">Mitochondrion</location>
    </subcellularLocation>
</comment>
<name>D8M968_BLAHO</name>
<dbReference type="PANTHER" id="PTHR13344:SF0">
    <property type="entry name" value="NADH DEHYDROGENASE [UBIQUINONE] 1 ALPHA SUBCOMPLEX SUBUNIT 8"/>
    <property type="match status" value="1"/>
</dbReference>
<dbReference type="GO" id="GO:0005739">
    <property type="term" value="C:mitochondrion"/>
    <property type="evidence" value="ECO:0007669"/>
    <property type="project" value="UniProtKB-SubCell"/>
</dbReference>
<keyword evidence="4" id="KW-0813">Transport</keyword>
<keyword evidence="5" id="KW-0679">Respiratory chain</keyword>
<evidence type="ECO:0000256" key="6">
    <source>
        <dbReference type="ARBA" id="ARBA00022737"/>
    </source>
</evidence>
<dbReference type="PANTHER" id="PTHR13344">
    <property type="entry name" value="NADH-UBIQUINONE OXIDOREDUCTASE"/>
    <property type="match status" value="1"/>
</dbReference>
<dbReference type="AlphaFoldDB" id="D8M968"/>
<gene>
    <name evidence="11" type="ORF">GSBLH_T00004324001</name>
</gene>
<evidence type="ECO:0000256" key="4">
    <source>
        <dbReference type="ARBA" id="ARBA00022448"/>
    </source>
</evidence>
<organism evidence="11">
    <name type="scientific">Blastocystis hominis</name>
    <dbReference type="NCBI Taxonomy" id="12968"/>
    <lineage>
        <taxon>Eukaryota</taxon>
        <taxon>Sar</taxon>
        <taxon>Stramenopiles</taxon>
        <taxon>Bigyra</taxon>
        <taxon>Opalozoa</taxon>
        <taxon>Opalinata</taxon>
        <taxon>Blastocystidae</taxon>
        <taxon>Blastocystis</taxon>
    </lineage>
</organism>
<evidence type="ECO:0000256" key="2">
    <source>
        <dbReference type="ARBA" id="ARBA00004173"/>
    </source>
</evidence>
<keyword evidence="7" id="KW-0249">Electron transport</keyword>
<evidence type="ECO:0000256" key="3">
    <source>
        <dbReference type="ARBA" id="ARBA00010705"/>
    </source>
</evidence>
<dbReference type="OrthoDB" id="276296at2759"/>
<dbReference type="InParanoid" id="D8M968"/>
<keyword evidence="9" id="KW-1015">Disulfide bond</keyword>
<dbReference type="EMBL" id="FN668688">
    <property type="protein sequence ID" value="CBK24607.2"/>
    <property type="molecule type" value="Genomic_DNA"/>
</dbReference>
<feature type="domain" description="CHCH" evidence="10">
    <location>
        <begin position="35"/>
        <end position="69"/>
    </location>
</feature>
<comment type="similarity">
    <text evidence="3">Belongs to the complex I NDUFA8 subunit family.</text>
</comment>
<evidence type="ECO:0000256" key="9">
    <source>
        <dbReference type="ARBA" id="ARBA00023157"/>
    </source>
</evidence>
<dbReference type="GO" id="GO:0006120">
    <property type="term" value="P:mitochondrial electron transport, NADH to ubiquinone"/>
    <property type="evidence" value="ECO:0007669"/>
    <property type="project" value="InterPro"/>
</dbReference>
<dbReference type="Pfam" id="PF06747">
    <property type="entry name" value="CHCH"/>
    <property type="match status" value="1"/>
</dbReference>
<dbReference type="GeneID" id="24921357"/>
<evidence type="ECO:0000259" key="10">
    <source>
        <dbReference type="Pfam" id="PF06747"/>
    </source>
</evidence>
<evidence type="ECO:0000256" key="1">
    <source>
        <dbReference type="ARBA" id="ARBA00003195"/>
    </source>
</evidence>
<accession>D8M968</accession>
<evidence type="ECO:0000256" key="5">
    <source>
        <dbReference type="ARBA" id="ARBA00022660"/>
    </source>
</evidence>
<comment type="function">
    <text evidence="1">Accessory subunit of the mitochondrial membrane respiratory chain NADH dehydrogenase (Complex I), that is believed not to be involved in catalysis. Complex I functions in the transfer of electrons from NADH to the respiratory chain. The immediate electron acceptor for the enzyme is believed to be ubiquinone.</text>
</comment>
<dbReference type="RefSeq" id="XP_012898655.1">
    <property type="nucleotide sequence ID" value="XM_013043201.1"/>
</dbReference>
<dbReference type="InterPro" id="IPR016680">
    <property type="entry name" value="NDUFA8"/>
</dbReference>
<evidence type="ECO:0000256" key="7">
    <source>
        <dbReference type="ARBA" id="ARBA00022982"/>
    </source>
</evidence>
<evidence type="ECO:0000313" key="11">
    <source>
        <dbReference type="EMBL" id="CBK24607.2"/>
    </source>
</evidence>
<reference evidence="11" key="1">
    <citation type="submission" date="2010-02" db="EMBL/GenBank/DDBJ databases">
        <title>Sequencing and annotation of the Blastocystis hominis genome.</title>
        <authorList>
            <person name="Wincker P."/>
        </authorList>
    </citation>
    <scope>NUCLEOTIDE SEQUENCE</scope>
    <source>
        <strain evidence="11">Singapore isolate B</strain>
    </source>
</reference>
<keyword evidence="8" id="KW-0496">Mitochondrion</keyword>
<protein>
    <recommendedName>
        <fullName evidence="10">CHCH domain-containing protein</fullName>
    </recommendedName>
</protein>
<evidence type="ECO:0000256" key="8">
    <source>
        <dbReference type="ARBA" id="ARBA00023128"/>
    </source>
</evidence>
<dbReference type="InterPro" id="IPR010625">
    <property type="entry name" value="CHCH"/>
</dbReference>
<sequence>MECKSKCEHPKECLEQAHDVQDCVLDTFAVIKERCPVEWSAFTACMDKYNTRLEDCRRTQKKFMACWNKPEVKA</sequence>
<dbReference type="Proteomes" id="UP000008312">
    <property type="component" value="Unassembled WGS sequence"/>
</dbReference>
<proteinExistence type="inferred from homology"/>